<evidence type="ECO:0000259" key="16">
    <source>
        <dbReference type="PROSITE" id="PS50022"/>
    </source>
</evidence>
<evidence type="ECO:0000256" key="7">
    <source>
        <dbReference type="ARBA" id="ARBA00022837"/>
    </source>
</evidence>
<dbReference type="FunFam" id="2.10.25.10:FF:000038">
    <property type="entry name" value="Fibrillin 2"/>
    <property type="match status" value="1"/>
</dbReference>
<dbReference type="InterPro" id="IPR028974">
    <property type="entry name" value="TSP_type-3_rpt"/>
</dbReference>
<keyword evidence="9" id="KW-0472">Membrane</keyword>
<dbReference type="GO" id="GO:0005576">
    <property type="term" value="C:extracellular region"/>
    <property type="evidence" value="ECO:0007669"/>
    <property type="project" value="InterPro"/>
</dbReference>
<dbReference type="SMART" id="SM00365">
    <property type="entry name" value="LRR_SD22"/>
    <property type="match status" value="8"/>
</dbReference>
<dbReference type="FunFam" id="3.80.10.10:FF:001164">
    <property type="entry name" value="GH01279p"/>
    <property type="match status" value="1"/>
</dbReference>
<dbReference type="InterPro" id="IPR018097">
    <property type="entry name" value="EGF_Ca-bd_CS"/>
</dbReference>
<feature type="domain" description="F5/8 type C" evidence="16">
    <location>
        <begin position="1351"/>
        <end position="1503"/>
    </location>
</feature>
<keyword evidence="6" id="KW-0677">Repeat</keyword>
<dbReference type="SMART" id="SM00112">
    <property type="entry name" value="CA"/>
    <property type="match status" value="1"/>
</dbReference>
<dbReference type="Pfam" id="PF02412">
    <property type="entry name" value="TSP_3"/>
    <property type="match status" value="6"/>
</dbReference>
<dbReference type="InterPro" id="IPR011641">
    <property type="entry name" value="Tyr-kin_ephrin_A/B_rcpt-like"/>
</dbReference>
<dbReference type="Gene3D" id="3.80.10.10">
    <property type="entry name" value="Ribonuclease Inhibitor"/>
    <property type="match status" value="6"/>
</dbReference>
<dbReference type="FunFam" id="3.80.10.10:FF:001360">
    <property type="entry name" value="Uncharacterized protein"/>
    <property type="match status" value="1"/>
</dbReference>
<comment type="subcellular location">
    <subcellularLocation>
        <location evidence="1">Membrane</location>
    </subcellularLocation>
</comment>
<keyword evidence="11" id="KW-0325">Glycoprotein</keyword>
<evidence type="ECO:0000256" key="1">
    <source>
        <dbReference type="ARBA" id="ARBA00004370"/>
    </source>
</evidence>
<feature type="domain" description="EGF-like" evidence="17">
    <location>
        <begin position="1820"/>
        <end position="1861"/>
    </location>
</feature>
<protein>
    <submittedName>
        <fullName evidence="20">Thrombospondin-4</fullName>
    </submittedName>
</protein>
<evidence type="ECO:0000256" key="15">
    <source>
        <dbReference type="SAM" id="MobiDB-lite"/>
    </source>
</evidence>
<dbReference type="SUPFAM" id="SSF49785">
    <property type="entry name" value="Galactose-binding domain-like"/>
    <property type="match status" value="1"/>
</dbReference>
<evidence type="ECO:0000256" key="6">
    <source>
        <dbReference type="ARBA" id="ARBA00022737"/>
    </source>
</evidence>
<keyword evidence="4" id="KW-0433">Leucine-rich repeat</keyword>
<dbReference type="SUPFAM" id="SSF49313">
    <property type="entry name" value="Cadherin-like"/>
    <property type="match status" value="2"/>
</dbReference>
<evidence type="ECO:0000256" key="11">
    <source>
        <dbReference type="ARBA" id="ARBA00023180"/>
    </source>
</evidence>
<dbReference type="InterPro" id="IPR015919">
    <property type="entry name" value="Cadherin-like_sf"/>
</dbReference>
<comment type="caution">
    <text evidence="20">The sequence shown here is derived from an EMBL/GenBank/DDBJ whole genome shotgun (WGS) entry which is preliminary data.</text>
</comment>
<dbReference type="InterPro" id="IPR008979">
    <property type="entry name" value="Galactose-bd-like_sf"/>
</dbReference>
<dbReference type="SUPFAM" id="SSF103647">
    <property type="entry name" value="TSP type-3 repeat"/>
    <property type="match status" value="3"/>
</dbReference>
<feature type="compositionally biased region" description="Acidic residues" evidence="15">
    <location>
        <begin position="2056"/>
        <end position="2081"/>
    </location>
</feature>
<dbReference type="Gene3D" id="2.10.50.10">
    <property type="entry name" value="Tumor Necrosis Factor Receptor, subunit A, domain 2"/>
    <property type="match status" value="1"/>
</dbReference>
<dbReference type="SUPFAM" id="SSF49899">
    <property type="entry name" value="Concanavalin A-like lectins/glucanases"/>
    <property type="match status" value="2"/>
</dbReference>
<dbReference type="InterPro" id="IPR002126">
    <property type="entry name" value="Cadherin-like_dom"/>
</dbReference>
<dbReference type="Gene3D" id="4.10.1080.10">
    <property type="entry name" value="TSP type-3 repeat"/>
    <property type="match status" value="2"/>
</dbReference>
<dbReference type="Pfam" id="PF00754">
    <property type="entry name" value="F5_F8_type_C"/>
    <property type="match status" value="1"/>
</dbReference>
<comment type="similarity">
    <text evidence="2">Belongs to the thrombospondin family.</text>
</comment>
<dbReference type="InterPro" id="IPR003367">
    <property type="entry name" value="Thrombospondin_3-like_rpt"/>
</dbReference>
<dbReference type="InterPro" id="IPR049883">
    <property type="entry name" value="NOTCH1_EGF-like"/>
</dbReference>
<dbReference type="InterPro" id="IPR013320">
    <property type="entry name" value="ConA-like_dom_sf"/>
</dbReference>
<feature type="repeat" description="TSP type-3" evidence="14">
    <location>
        <begin position="1895"/>
        <end position="1930"/>
    </location>
</feature>
<keyword evidence="5" id="KW-0732">Signal</keyword>
<reference evidence="20" key="1">
    <citation type="submission" date="2021-10" db="EMBL/GenBank/DDBJ databases">
        <title>Tropical sea cucumber genome reveals ecological adaptation and Cuvierian tubules defense mechanism.</title>
        <authorList>
            <person name="Chen T."/>
        </authorList>
    </citation>
    <scope>NUCLEOTIDE SEQUENCE</scope>
    <source>
        <strain evidence="20">Nanhai2018</strain>
        <tissue evidence="20">Muscle</tissue>
    </source>
</reference>
<evidence type="ECO:0000313" key="21">
    <source>
        <dbReference type="Proteomes" id="UP001152320"/>
    </source>
</evidence>
<dbReference type="PANTHER" id="PTHR10199">
    <property type="entry name" value="THROMBOSPONDIN"/>
    <property type="match status" value="1"/>
</dbReference>
<dbReference type="GO" id="GO:0007156">
    <property type="term" value="P:homophilic cell adhesion via plasma membrane adhesion molecules"/>
    <property type="evidence" value="ECO:0007669"/>
    <property type="project" value="InterPro"/>
</dbReference>
<dbReference type="PROSITE" id="PS50026">
    <property type="entry name" value="EGF_3"/>
    <property type="match status" value="2"/>
</dbReference>
<evidence type="ECO:0000259" key="18">
    <source>
        <dbReference type="PROSITE" id="PS50268"/>
    </source>
</evidence>
<accession>A0A9Q1CQL1</accession>
<evidence type="ECO:0000256" key="14">
    <source>
        <dbReference type="PROSITE-ProRule" id="PRU00634"/>
    </source>
</evidence>
<dbReference type="InterPro" id="IPR008859">
    <property type="entry name" value="Thrombospondin_C"/>
</dbReference>
<name>A0A9Q1CQL1_HOLLE</name>
<evidence type="ECO:0000259" key="19">
    <source>
        <dbReference type="PROSITE" id="PS51236"/>
    </source>
</evidence>
<feature type="region of interest" description="Disordered" evidence="15">
    <location>
        <begin position="1949"/>
        <end position="2038"/>
    </location>
</feature>
<dbReference type="Pfam" id="PF13385">
    <property type="entry name" value="Laminin_G_3"/>
    <property type="match status" value="1"/>
</dbReference>
<dbReference type="Proteomes" id="UP001152320">
    <property type="component" value="Chromosome 1"/>
</dbReference>
<evidence type="ECO:0000256" key="10">
    <source>
        <dbReference type="ARBA" id="ARBA00023157"/>
    </source>
</evidence>
<keyword evidence="21" id="KW-1185">Reference proteome</keyword>
<dbReference type="InterPro" id="IPR024731">
    <property type="entry name" value="NELL2-like_EGF"/>
</dbReference>
<dbReference type="PROSITE" id="PS01187">
    <property type="entry name" value="EGF_CA"/>
    <property type="match status" value="2"/>
</dbReference>
<dbReference type="CDD" id="cd11304">
    <property type="entry name" value="Cadherin_repeat"/>
    <property type="match status" value="2"/>
</dbReference>
<dbReference type="InterPro" id="IPR020894">
    <property type="entry name" value="Cadherin_CS"/>
</dbReference>
<dbReference type="SMART" id="SM00364">
    <property type="entry name" value="LRR_BAC"/>
    <property type="match status" value="7"/>
</dbReference>
<evidence type="ECO:0000256" key="13">
    <source>
        <dbReference type="PROSITE-ProRule" id="PRU00076"/>
    </source>
</evidence>
<evidence type="ECO:0000256" key="2">
    <source>
        <dbReference type="ARBA" id="ARBA00009456"/>
    </source>
</evidence>
<dbReference type="Pfam" id="PF07699">
    <property type="entry name" value="Ephrin_rec_like"/>
    <property type="match status" value="1"/>
</dbReference>
<proteinExistence type="inferred from homology"/>
<dbReference type="PROSITE" id="PS01286">
    <property type="entry name" value="FA58C_2"/>
    <property type="match status" value="1"/>
</dbReference>
<dbReference type="SUPFAM" id="SSF52058">
    <property type="entry name" value="L domain-like"/>
    <property type="match status" value="3"/>
</dbReference>
<dbReference type="InterPro" id="IPR000421">
    <property type="entry name" value="FA58C"/>
</dbReference>
<dbReference type="InterPro" id="IPR017897">
    <property type="entry name" value="Thrombospondin_3_rpt"/>
</dbReference>
<dbReference type="EMBL" id="JAIZAY010000001">
    <property type="protein sequence ID" value="KAJ8049747.1"/>
    <property type="molecule type" value="Genomic_DNA"/>
</dbReference>
<keyword evidence="10" id="KW-1015">Disulfide bond</keyword>
<dbReference type="PROSITE" id="PS51236">
    <property type="entry name" value="TSP_CTER"/>
    <property type="match status" value="1"/>
</dbReference>
<dbReference type="InterPro" id="IPR001881">
    <property type="entry name" value="EGF-like_Ca-bd_dom"/>
</dbReference>
<dbReference type="SMART" id="SM00231">
    <property type="entry name" value="FA58C"/>
    <property type="match status" value="1"/>
</dbReference>
<dbReference type="Pfam" id="PF05735">
    <property type="entry name" value="TSP_C"/>
    <property type="match status" value="1"/>
</dbReference>
<dbReference type="PROSITE" id="PS50022">
    <property type="entry name" value="FA58C_3"/>
    <property type="match status" value="1"/>
</dbReference>
<dbReference type="Pfam" id="PF07645">
    <property type="entry name" value="EGF_CA"/>
    <property type="match status" value="1"/>
</dbReference>
<dbReference type="PROSITE" id="PS00232">
    <property type="entry name" value="CADHERIN_1"/>
    <property type="match status" value="1"/>
</dbReference>
<dbReference type="GO" id="GO:0005509">
    <property type="term" value="F:calcium ion binding"/>
    <property type="evidence" value="ECO:0007669"/>
    <property type="project" value="UniProtKB-UniRule"/>
</dbReference>
<comment type="caution">
    <text evidence="13">Lacks conserved residue(s) required for the propagation of feature annotation.</text>
</comment>
<dbReference type="PANTHER" id="PTHR10199:SF110">
    <property type="entry name" value="TSP C-TERMINAL DOMAIN-CONTAINING PROTEIN"/>
    <property type="match status" value="1"/>
</dbReference>
<dbReference type="InterPro" id="IPR006558">
    <property type="entry name" value="LamG-like"/>
</dbReference>
<dbReference type="PROSITE" id="PS51234">
    <property type="entry name" value="TSP3"/>
    <property type="match status" value="2"/>
</dbReference>
<dbReference type="InterPro" id="IPR003591">
    <property type="entry name" value="Leu-rich_rpt_typical-subtyp"/>
</dbReference>
<dbReference type="CDD" id="cd00054">
    <property type="entry name" value="EGF_CA"/>
    <property type="match status" value="2"/>
</dbReference>
<evidence type="ECO:0000256" key="8">
    <source>
        <dbReference type="ARBA" id="ARBA00022889"/>
    </source>
</evidence>
<dbReference type="Pfam" id="PF13855">
    <property type="entry name" value="LRR_8"/>
    <property type="match status" value="5"/>
</dbReference>
<evidence type="ECO:0000313" key="20">
    <source>
        <dbReference type="EMBL" id="KAJ8049747.1"/>
    </source>
</evidence>
<evidence type="ECO:0000256" key="12">
    <source>
        <dbReference type="PROSITE-ProRule" id="PRU00043"/>
    </source>
</evidence>
<evidence type="ECO:0000256" key="5">
    <source>
        <dbReference type="ARBA" id="ARBA00022729"/>
    </source>
</evidence>
<feature type="compositionally biased region" description="Polar residues" evidence="15">
    <location>
        <begin position="2006"/>
        <end position="2021"/>
    </location>
</feature>
<dbReference type="SMART" id="SM00369">
    <property type="entry name" value="LRR_TYP"/>
    <property type="match status" value="17"/>
</dbReference>
<dbReference type="PROSITE" id="PS50268">
    <property type="entry name" value="CADHERIN_2"/>
    <property type="match status" value="1"/>
</dbReference>
<dbReference type="FunFam" id="4.10.1080.10:FF:000004">
    <property type="entry name" value="Cartilage oligomeric matrix protein"/>
    <property type="match status" value="1"/>
</dbReference>
<evidence type="ECO:0000256" key="4">
    <source>
        <dbReference type="ARBA" id="ARBA00022614"/>
    </source>
</evidence>
<dbReference type="PROSITE" id="PS51450">
    <property type="entry name" value="LRR"/>
    <property type="match status" value="7"/>
</dbReference>
<sequence length="2576" mass="282874">MPTLRTLIVHNQQIGYELTTIRFDAFVNINGNLTTLFLSSNALPSFPHAVFAEEDYVELKYLHIDNNQISNITEFTSDAYGALYLEYYAIKLQEHNPFYTMRYLEELYISSNFIQGINEEDLCNFEALWRLDMNSNNLDETTLHENVFECVPTLSTLEMNSNNFQYVPDAVQYGDRLPNINSLDLAGNRITFLLEGHFSNVTSLASLYLSSNDIASIEDGTFPAGIGYLNLGSNSFDFLHENPFRDLSQLITLDLSNNQIEEIPDTAFDGCISLDALYLTNNKIGRILQTTFEDCPLQNQFSISGNELAYIEDGSFDHVTSTNFLYFHSNDLTELPLGGDFDALAITILNFDSNRITSVPTDAFKDLTNLQRLYLSNNQISQISRNAFSTISGSSLYIYLNGNPLKVIDSYSFYTISGGHTLYLNNMELTTLPSYFMYDVSFSQDILLYYNQITTIEEDAFYDTTVGQNLRLDNNVITDIQGRLFGGSCSVNMLHLQNNLLPSLPSDTFDEVSTQEIYLEYNKLTSFPGSALSTQTLEEIDISNNLISNIPSDAFATHSSLKVLDLSYNQVLDIPAGLLEPLTSLEEFHFQHNNISAVGEGAFNDLDNLLEIDLQNNYLTYWPSIGSVPELKYLYLQNNQIYSVQDSAFRDLDNLTLSSIDLDGNNLGCDCWFYQAILSRRDFIYSGECSSPTRAVGVTFNILQRNSVNYFLNVDVTLFQCNPPEVNVSAPAPLEVEVAWSAPPYLNAGKIDVTSDDWIYFVNCTAVSAPTLSAVTNSTQYLFVASDGVEYGTEYGCVLQLHVDNDTSIPTVPVYGTTIEATAPSSNSSVIDLDLTFLVNYYDFSASDTDFNSLTKSNYDSPTYIPSPYGSWLAISNTPTLDTFSHWFRDNPSVNYAFQFSLTAEWDNSSSVTNPVNRFYSSSYFPLDGLGFRSEGSKDCSSVLHNFGFTSAIRTAIKMNGTEQITLGGGEEIWFYVNQILVLQVHGVSSGATPCKTISLAGGVGGGNMIPQEGTIVNGKCSITRSLPSETVYANFYLGDSYRFDVFHTEREPCSSEYLFEIQGTEFVSENSDTPPVDYSVHISEGLNIDGVIETVWVADAFSTGPSFNVTIISGNEARHFTVKNDTAENRNAGVVPTTDAPTPTHSINGTDFIICDFNPELVPDTVTPGSEEFSANTDTVLITLRTEVDYEVETVYLLRLSVVDDNASPPQSGELTVQIYIDDVNDHCPILPNATLDLFPLPVLRQDPIANLSATDLDNGLNGLVTYHSTQTAYVTQIGNSSYYLLELTVAALDSGTPTRGDIAYVNITISDTCIIDADSEVLEQEVYMGYENGGLYLKVPKYYLYEYDCKDGLGMESGVIQDDQISASSISDYLHPAYRGRLLMKADPDIPAGSGWIAGTSDSNQWFQIDMEEVTIFGGVVTQGSADEEYWVETYKVAYSNDSTTWVYVKDTDGSEKVFTGNSDKNGRKRRVFDDVYGRYIRILPQSWNTEIALRVEILGCTPERRLRHLYSCERCLTTYYCIGDGLQRPCGRCEDGGDDCNYSPTEHSFGHASECSPCPQGWICHEGYADVCPKYTYAICNSTYCPESCTQCEPGTACFSGIQTICPAGYYSKGTTSELCIPCEPGSYQDEEGQSSCDCCPAGFYSTDAKTSCAPCQVTEYSVGDCTGCQSCASISDCPCMTQPVPCTDGVTCVNTGGGGAYRCLDCPEGMEGSGNNCTDINECDLANPCWDTDSCVNLVPGYECGGCPLGYSGDTPHGIGVAHAEANTQTCTDLNECEVDNGGCDVNVECINTEGSFSCGTCPEGYLGNGVTGCIASNYCELGSNNCHQNATCIYTGAGTFACQCNHFFAGNGQFCEEDPDLDGIPEISVSCLDPECFADNCVDVPNSGQEDNDNDQLGDVCDDDDDGDAIYDDSDNCPFVANKDQTDSDGDGVGDVCDNCQSNVNTDQLDSDGDGDGDECDSDDDDDGVLDTDPDNCQFVSNSDQSDSDGDGVGDACDNCPDTSNSDQADSDQNGYGDSCDTPGASYQDRDGDGVLDLDDNCISIANADQTDNDSDGIGDECDSDKDGDGVLDSEDNCPMVSNVGQTDGNGDGIGDDCEDDYDGDGTVDTDDDCPKSSKYQSTDFSSYISVELDSSLAGAYSPEWLINDAGRDIRYINDTEMPSMLVGLNGYGPVDYSGTFFVNGDTGDNFMGFVFGYQSNRKFYLVMWKRMNSNNPSYFPGIKGLLIKKVASSNGPGGTLADAIWYSQSTTGETEVLWHDPTMTGWEYRTAYRWYLSHRPSVGLIRLTVMEGANTLVDSGNIYDTSYAGGRLGIFVYDQPDVIWSQLKAKCMDRVNQALMFDGIDDYVILPSLKNLSIESSFTLEAWVYLEDGAPSTKMPVMCSSEGSLCFYIKNGLVWSKFGNSDFSTSSSLAESAWNHIAMRYDAQNLEMSLFVNGSLDTSQSNVLSQSWDNDTLLYIGADNGTYLEAILDEVRVWGLALLDSEIEEHMQLAHLERQKHKQLLDAHFSMDNEDDGDTTLLDQGIYGHHGDIQGGALFVSSSLDAGRFEVTYPNARRRKRGLFHQHEEL</sequence>
<evidence type="ECO:0000259" key="17">
    <source>
        <dbReference type="PROSITE" id="PS50026"/>
    </source>
</evidence>
<dbReference type="InterPro" id="IPR001611">
    <property type="entry name" value="Leu-rich_rpt"/>
</dbReference>
<feature type="domain" description="Cadherin" evidence="18">
    <location>
        <begin position="1115"/>
        <end position="1232"/>
    </location>
</feature>
<keyword evidence="8" id="KW-0130">Cell adhesion</keyword>
<dbReference type="Pfam" id="PF12947">
    <property type="entry name" value="EGF_3"/>
    <property type="match status" value="2"/>
</dbReference>
<dbReference type="Gene3D" id="2.10.25.10">
    <property type="entry name" value="Laminin"/>
    <property type="match status" value="4"/>
</dbReference>
<feature type="repeat" description="TSP type-3" evidence="14">
    <location>
        <begin position="2056"/>
        <end position="2091"/>
    </location>
</feature>
<dbReference type="CDD" id="cd00057">
    <property type="entry name" value="FA58C"/>
    <property type="match status" value="1"/>
</dbReference>
<dbReference type="FunFam" id="4.10.1080.10:FF:000001">
    <property type="entry name" value="Thrombospondin 3"/>
    <property type="match status" value="1"/>
</dbReference>
<feature type="region of interest" description="Disordered" evidence="15">
    <location>
        <begin position="2052"/>
        <end position="2098"/>
    </location>
</feature>
<keyword evidence="3 13" id="KW-0245">EGF-like domain</keyword>
<dbReference type="SMART" id="SM01411">
    <property type="entry name" value="Ephrin_rec_like"/>
    <property type="match status" value="1"/>
</dbReference>
<dbReference type="Gene3D" id="2.60.120.260">
    <property type="entry name" value="Galactose-binding domain-like"/>
    <property type="match status" value="1"/>
</dbReference>
<evidence type="ECO:0000256" key="3">
    <source>
        <dbReference type="ARBA" id="ARBA00022536"/>
    </source>
</evidence>
<dbReference type="OrthoDB" id="14563at2759"/>
<dbReference type="GO" id="GO:0005886">
    <property type="term" value="C:plasma membrane"/>
    <property type="evidence" value="ECO:0007669"/>
    <property type="project" value="InterPro"/>
</dbReference>
<dbReference type="SMART" id="SM00560">
    <property type="entry name" value="LamGL"/>
    <property type="match status" value="1"/>
</dbReference>
<feature type="domain" description="TSP C-terminal" evidence="19">
    <location>
        <begin position="2131"/>
        <end position="2342"/>
    </location>
</feature>
<dbReference type="FunFam" id="2.10.25.10:FF:000025">
    <property type="entry name" value="Thrombospondin 3"/>
    <property type="match status" value="1"/>
</dbReference>
<dbReference type="Gene3D" id="2.60.120.200">
    <property type="match status" value="2"/>
</dbReference>
<gene>
    <name evidence="20" type="ORF">HOLleu_02629</name>
</gene>
<keyword evidence="7 12" id="KW-0106">Calcium</keyword>
<dbReference type="Gene3D" id="2.60.40.60">
    <property type="entry name" value="Cadherins"/>
    <property type="match status" value="1"/>
</dbReference>
<dbReference type="InterPro" id="IPR032675">
    <property type="entry name" value="LRR_dom_sf"/>
</dbReference>
<feature type="compositionally biased region" description="Acidic residues" evidence="15">
    <location>
        <begin position="1954"/>
        <end position="1979"/>
    </location>
</feature>
<feature type="domain" description="EGF-like" evidence="17">
    <location>
        <begin position="1723"/>
        <end position="1761"/>
    </location>
</feature>
<organism evidence="20 21">
    <name type="scientific">Holothuria leucospilota</name>
    <name type="common">Black long sea cucumber</name>
    <name type="synonym">Mertensiothuria leucospilota</name>
    <dbReference type="NCBI Taxonomy" id="206669"/>
    <lineage>
        <taxon>Eukaryota</taxon>
        <taxon>Metazoa</taxon>
        <taxon>Echinodermata</taxon>
        <taxon>Eleutherozoa</taxon>
        <taxon>Echinozoa</taxon>
        <taxon>Holothuroidea</taxon>
        <taxon>Aspidochirotacea</taxon>
        <taxon>Aspidochirotida</taxon>
        <taxon>Holothuriidae</taxon>
        <taxon>Holothuria</taxon>
    </lineage>
</organism>
<evidence type="ECO:0000256" key="9">
    <source>
        <dbReference type="ARBA" id="ARBA00023136"/>
    </source>
</evidence>
<dbReference type="SMART" id="SM00179">
    <property type="entry name" value="EGF_CA"/>
    <property type="match status" value="3"/>
</dbReference>
<dbReference type="InterPro" id="IPR000742">
    <property type="entry name" value="EGF"/>
</dbReference>
<dbReference type="SMART" id="SM00181">
    <property type="entry name" value="EGF"/>
    <property type="match status" value="4"/>
</dbReference>